<organism evidence="1 2">
    <name type="scientific">Mycteria americana</name>
    <name type="common">Wood stork</name>
    <dbReference type="NCBI Taxonomy" id="33587"/>
    <lineage>
        <taxon>Eukaryota</taxon>
        <taxon>Metazoa</taxon>
        <taxon>Chordata</taxon>
        <taxon>Craniata</taxon>
        <taxon>Vertebrata</taxon>
        <taxon>Euteleostomi</taxon>
        <taxon>Archelosauria</taxon>
        <taxon>Archosauria</taxon>
        <taxon>Dinosauria</taxon>
        <taxon>Saurischia</taxon>
        <taxon>Theropoda</taxon>
        <taxon>Coelurosauria</taxon>
        <taxon>Aves</taxon>
        <taxon>Neognathae</taxon>
        <taxon>Neoaves</taxon>
        <taxon>Aequornithes</taxon>
        <taxon>Ciconiiformes</taxon>
        <taxon>Ciconiidae</taxon>
        <taxon>Mycteria</taxon>
    </lineage>
</organism>
<evidence type="ECO:0000313" key="2">
    <source>
        <dbReference type="Proteomes" id="UP001333110"/>
    </source>
</evidence>
<dbReference type="Proteomes" id="UP001333110">
    <property type="component" value="Unassembled WGS sequence"/>
</dbReference>
<reference evidence="1 2" key="1">
    <citation type="journal article" date="2023" name="J. Hered.">
        <title>Chromosome-level genome of the wood stork (Mycteria americana) provides insight into avian chromosome evolution.</title>
        <authorList>
            <person name="Flamio R. Jr."/>
            <person name="Ramstad K.M."/>
        </authorList>
    </citation>
    <scope>NUCLEOTIDE SEQUENCE [LARGE SCALE GENOMIC DNA]</scope>
    <source>
        <strain evidence="1">JAX WOST 10</strain>
    </source>
</reference>
<name>A0AAN7PAH3_MYCAM</name>
<protein>
    <submittedName>
        <fullName evidence="1">Uncharacterized protein</fullName>
    </submittedName>
</protein>
<dbReference type="EMBL" id="JAUNZN010000001">
    <property type="protein sequence ID" value="KAK4829027.1"/>
    <property type="molecule type" value="Genomic_DNA"/>
</dbReference>
<sequence>MEIHSGADIHLQPVEDPMLEQVDALKGGCDPMERLSWSRLLAGPVNPWREEPMLEQLRRGVIEQLWWAPGIQPRSTHHKIAMCDAAQKGNRILGCIKRSVTNRFREMILPFYSTLMRAPPGVLHPALGSPA</sequence>
<gene>
    <name evidence="1" type="ORF">QYF61_001802</name>
</gene>
<evidence type="ECO:0000313" key="1">
    <source>
        <dbReference type="EMBL" id="KAK4829027.1"/>
    </source>
</evidence>
<keyword evidence="2" id="KW-1185">Reference proteome</keyword>
<dbReference type="AlphaFoldDB" id="A0AAN7PAH3"/>
<accession>A0AAN7PAH3</accession>
<comment type="caution">
    <text evidence="1">The sequence shown here is derived from an EMBL/GenBank/DDBJ whole genome shotgun (WGS) entry which is preliminary data.</text>
</comment>
<proteinExistence type="predicted"/>